<evidence type="ECO:0000259" key="2">
    <source>
        <dbReference type="Pfam" id="PF14018"/>
    </source>
</evidence>
<evidence type="ECO:0000256" key="1">
    <source>
        <dbReference type="SAM" id="Phobius"/>
    </source>
</evidence>
<evidence type="ECO:0000313" key="3">
    <source>
        <dbReference type="EMBL" id="MBU2713502.1"/>
    </source>
</evidence>
<name>A0ABS5ZKH4_9GAMM</name>
<feature type="non-terminal residue" evidence="3">
    <location>
        <position position="156"/>
    </location>
</feature>
<feature type="transmembrane region" description="Helical" evidence="1">
    <location>
        <begin position="104"/>
        <end position="127"/>
    </location>
</feature>
<reference evidence="3 4" key="1">
    <citation type="submission" date="2021-04" db="EMBL/GenBank/DDBJ databases">
        <authorList>
            <person name="Pira H."/>
            <person name="Risdian C."/>
            <person name="Wink J."/>
        </authorList>
    </citation>
    <scope>NUCLEOTIDE SEQUENCE [LARGE SCALE GENOMIC DNA]</scope>
    <source>
        <strain evidence="3 4">WH53</strain>
    </source>
</reference>
<evidence type="ECO:0000313" key="4">
    <source>
        <dbReference type="Proteomes" id="UP000690515"/>
    </source>
</evidence>
<dbReference type="RefSeq" id="WP_215821787.1">
    <property type="nucleotide sequence ID" value="NZ_JAGSOY010000083.1"/>
</dbReference>
<keyword evidence="1" id="KW-0472">Membrane</keyword>
<dbReference type="Proteomes" id="UP000690515">
    <property type="component" value="Unassembled WGS sequence"/>
</dbReference>
<dbReference type="InterPro" id="IPR025328">
    <property type="entry name" value="DUF4234"/>
</dbReference>
<keyword evidence="1" id="KW-0812">Transmembrane</keyword>
<accession>A0ABS5ZKH4</accession>
<sequence>MILDKSPYSAPSSEISNHNTGGEGIYQLPRFSAWGVLFLMIITLGIYYYYWLYSRTVIINRICDRKVSSILSGSVLVLFVVSFILSLCQVFAEEIGFTYDLQLAFAEAIFNLASSITTLFWLFAIRNRLHYMCKSNKRSLFWMNGFITFIANAIYL</sequence>
<keyword evidence="4" id="KW-1185">Reference proteome</keyword>
<dbReference type="EMBL" id="JAGSOY010000083">
    <property type="protein sequence ID" value="MBU2713502.1"/>
    <property type="molecule type" value="Genomic_DNA"/>
</dbReference>
<dbReference type="Pfam" id="PF14018">
    <property type="entry name" value="DUF4234"/>
    <property type="match status" value="1"/>
</dbReference>
<feature type="transmembrane region" description="Helical" evidence="1">
    <location>
        <begin position="70"/>
        <end position="92"/>
    </location>
</feature>
<proteinExistence type="predicted"/>
<keyword evidence="1" id="KW-1133">Transmembrane helix</keyword>
<comment type="caution">
    <text evidence="3">The sequence shown here is derived from an EMBL/GenBank/DDBJ whole genome shotgun (WGS) entry which is preliminary data.</text>
</comment>
<feature type="transmembrane region" description="Helical" evidence="1">
    <location>
        <begin position="31"/>
        <end position="50"/>
    </location>
</feature>
<gene>
    <name evidence="3" type="ORF">KCG35_20795</name>
</gene>
<feature type="domain" description="DUF4234" evidence="2">
    <location>
        <begin position="32"/>
        <end position="130"/>
    </location>
</feature>
<protein>
    <submittedName>
        <fullName evidence="3">DUF4234 domain-containing protein</fullName>
    </submittedName>
</protein>
<organism evidence="3 4">
    <name type="scientific">Zooshikella harenae</name>
    <dbReference type="NCBI Taxonomy" id="2827238"/>
    <lineage>
        <taxon>Bacteria</taxon>
        <taxon>Pseudomonadati</taxon>
        <taxon>Pseudomonadota</taxon>
        <taxon>Gammaproteobacteria</taxon>
        <taxon>Oceanospirillales</taxon>
        <taxon>Zooshikellaceae</taxon>
        <taxon>Zooshikella</taxon>
    </lineage>
</organism>
<feature type="transmembrane region" description="Helical" evidence="1">
    <location>
        <begin position="139"/>
        <end position="155"/>
    </location>
</feature>